<name>A0AAU9K9J3_9CILI</name>
<comment type="caution">
    <text evidence="1">The sequence shown here is derived from an EMBL/GenBank/DDBJ whole genome shotgun (WGS) entry which is preliminary data.</text>
</comment>
<gene>
    <name evidence="1" type="ORF">BSTOLATCC_MIC61288</name>
</gene>
<evidence type="ECO:0000313" key="1">
    <source>
        <dbReference type="EMBL" id="CAG9334684.1"/>
    </source>
</evidence>
<evidence type="ECO:0000313" key="2">
    <source>
        <dbReference type="Proteomes" id="UP001162131"/>
    </source>
</evidence>
<protein>
    <submittedName>
        <fullName evidence="1">Uncharacterized protein</fullName>
    </submittedName>
</protein>
<dbReference type="EMBL" id="CAJZBQ010000058">
    <property type="protein sequence ID" value="CAG9334684.1"/>
    <property type="molecule type" value="Genomic_DNA"/>
</dbReference>
<keyword evidence="2" id="KW-1185">Reference proteome</keyword>
<reference evidence="1" key="1">
    <citation type="submission" date="2021-09" db="EMBL/GenBank/DDBJ databases">
        <authorList>
            <consortium name="AG Swart"/>
            <person name="Singh M."/>
            <person name="Singh A."/>
            <person name="Seah K."/>
            <person name="Emmerich C."/>
        </authorList>
    </citation>
    <scope>NUCLEOTIDE SEQUENCE</scope>
    <source>
        <strain evidence="1">ATCC30299</strain>
    </source>
</reference>
<dbReference type="Proteomes" id="UP001162131">
    <property type="component" value="Unassembled WGS sequence"/>
</dbReference>
<accession>A0AAU9K9J3</accession>
<dbReference type="AlphaFoldDB" id="A0AAU9K9J3"/>
<proteinExistence type="predicted"/>
<sequence>MLSNPSNSNGRRNEKAEKYVFWKEFVVPRSILPLKNSKFHELCGCRMIVKLSPKDENTKISFYKRSAEPINANEFNYEESTSKMLKIDEIAHLSPPESPEGYIFES</sequence>
<organism evidence="1 2">
    <name type="scientific">Blepharisma stoltei</name>
    <dbReference type="NCBI Taxonomy" id="1481888"/>
    <lineage>
        <taxon>Eukaryota</taxon>
        <taxon>Sar</taxon>
        <taxon>Alveolata</taxon>
        <taxon>Ciliophora</taxon>
        <taxon>Postciliodesmatophora</taxon>
        <taxon>Heterotrichea</taxon>
        <taxon>Heterotrichida</taxon>
        <taxon>Blepharismidae</taxon>
        <taxon>Blepharisma</taxon>
    </lineage>
</organism>